<feature type="region of interest" description="Disordered" evidence="1">
    <location>
        <begin position="745"/>
        <end position="764"/>
    </location>
</feature>
<reference evidence="2 3" key="1">
    <citation type="submission" date="2024-05" db="EMBL/GenBank/DDBJ databases">
        <title>The nuclear and mitochondrial genome assemblies of Tetragonisca angustula (Apidae: Meliponini), a tiny yet remarkable pollinator in the Neotropics.</title>
        <authorList>
            <person name="Ferrari R."/>
            <person name="Ricardo P.C."/>
            <person name="Dias F.C."/>
            <person name="Araujo N.S."/>
            <person name="Soares D.O."/>
            <person name="Zhou Q.-S."/>
            <person name="Zhu C.-D."/>
            <person name="Coutinho L."/>
            <person name="Airas M.C."/>
            <person name="Batista T.M."/>
        </authorList>
    </citation>
    <scope>NUCLEOTIDE SEQUENCE [LARGE SCALE GENOMIC DNA]</scope>
    <source>
        <strain evidence="2">ASF017062</strain>
        <tissue evidence="2">Abdomen</tissue>
    </source>
</reference>
<feature type="compositionally biased region" description="Basic and acidic residues" evidence="1">
    <location>
        <begin position="529"/>
        <end position="556"/>
    </location>
</feature>
<dbReference type="SUPFAM" id="SSF57903">
    <property type="entry name" value="FYVE/PHD zinc finger"/>
    <property type="match status" value="1"/>
</dbReference>
<feature type="compositionally biased region" description="Basic and acidic residues" evidence="1">
    <location>
        <begin position="1073"/>
        <end position="1082"/>
    </location>
</feature>
<proteinExistence type="predicted"/>
<feature type="region of interest" description="Disordered" evidence="1">
    <location>
        <begin position="1050"/>
        <end position="1082"/>
    </location>
</feature>
<dbReference type="EMBL" id="JAWNGG020000031">
    <property type="protein sequence ID" value="KAK9307253.1"/>
    <property type="molecule type" value="Genomic_DNA"/>
</dbReference>
<feature type="region of interest" description="Disordered" evidence="1">
    <location>
        <begin position="1218"/>
        <end position="1240"/>
    </location>
</feature>
<feature type="region of interest" description="Disordered" evidence="1">
    <location>
        <begin position="876"/>
        <end position="918"/>
    </location>
</feature>
<dbReference type="InterPro" id="IPR013083">
    <property type="entry name" value="Znf_RING/FYVE/PHD"/>
</dbReference>
<evidence type="ECO:0000313" key="3">
    <source>
        <dbReference type="Proteomes" id="UP001432146"/>
    </source>
</evidence>
<feature type="region of interest" description="Disordered" evidence="1">
    <location>
        <begin position="1255"/>
        <end position="1310"/>
    </location>
</feature>
<feature type="compositionally biased region" description="Low complexity" evidence="1">
    <location>
        <begin position="895"/>
        <end position="913"/>
    </location>
</feature>
<dbReference type="Gene3D" id="3.30.40.10">
    <property type="entry name" value="Zinc/RING finger domain, C3HC4 (zinc finger)"/>
    <property type="match status" value="1"/>
</dbReference>
<dbReference type="Proteomes" id="UP001432146">
    <property type="component" value="Unassembled WGS sequence"/>
</dbReference>
<dbReference type="InterPro" id="IPR011011">
    <property type="entry name" value="Znf_FYVE_PHD"/>
</dbReference>
<evidence type="ECO:0000313" key="2">
    <source>
        <dbReference type="EMBL" id="KAK9307253.1"/>
    </source>
</evidence>
<protein>
    <submittedName>
        <fullName evidence="2">Uncharacterized protein</fullName>
    </submittedName>
</protein>
<feature type="compositionally biased region" description="Polar residues" evidence="1">
    <location>
        <begin position="751"/>
        <end position="763"/>
    </location>
</feature>
<feature type="region of interest" description="Disordered" evidence="1">
    <location>
        <begin position="396"/>
        <end position="416"/>
    </location>
</feature>
<name>A0AAW1ADP5_9HYME</name>
<feature type="compositionally biased region" description="Polar residues" evidence="1">
    <location>
        <begin position="508"/>
        <end position="525"/>
    </location>
</feature>
<keyword evidence="3" id="KW-1185">Reference proteome</keyword>
<evidence type="ECO:0000256" key="1">
    <source>
        <dbReference type="SAM" id="MobiDB-lite"/>
    </source>
</evidence>
<organism evidence="2 3">
    <name type="scientific">Tetragonisca angustula</name>
    <dbReference type="NCBI Taxonomy" id="166442"/>
    <lineage>
        <taxon>Eukaryota</taxon>
        <taxon>Metazoa</taxon>
        <taxon>Ecdysozoa</taxon>
        <taxon>Arthropoda</taxon>
        <taxon>Hexapoda</taxon>
        <taxon>Insecta</taxon>
        <taxon>Pterygota</taxon>
        <taxon>Neoptera</taxon>
        <taxon>Endopterygota</taxon>
        <taxon>Hymenoptera</taxon>
        <taxon>Apocrita</taxon>
        <taxon>Aculeata</taxon>
        <taxon>Apoidea</taxon>
        <taxon>Anthophila</taxon>
        <taxon>Apidae</taxon>
        <taxon>Tetragonisca</taxon>
    </lineage>
</organism>
<feature type="region of interest" description="Disordered" evidence="1">
    <location>
        <begin position="779"/>
        <end position="827"/>
    </location>
</feature>
<feature type="compositionally biased region" description="Basic and acidic residues" evidence="1">
    <location>
        <begin position="570"/>
        <end position="626"/>
    </location>
</feature>
<gene>
    <name evidence="2" type="ORF">QLX08_002294</name>
</gene>
<sequence length="1393" mass="157738">MSSTSGKMLASPGMSLMVAGVASGICFLIYSGVLRRKSGGTKEEERQIPVSENRCSCCLKPFFLERGVRCEDCGRKSCRKGCSRWDPSDNAWHCLFCRQRRYWLKKNGVETFGELIDEKDLHRYFDTAKSRVYVAGVENAATSSGEGLAAQRKEANTMETVRDFVEKIVVGLIGNLDDAPIHRLYDHLSYDKLLERHVASLVDALSRLAMVLRFSLENKPSTDSPTMAHTALREIVERAVEEARKLPGLGGSGDTGKAPEARNVAGHSYEDVLATAILNKVIEKFQKEQVDGNSNVLPGKPVSTKCALSESEAGLDEGVEEGCSSLEPLSQDDCSSDCSASCSRRVRNQPEPLSLTIEERIEEVTTTYASDDDHRENDVLPIKNAHRVPFPELGMDIIDPSQESDSQDEPDTPRAHIGLVSPIESWEENWLFQRKRVQSQADPVAMLVPNPSADFKALIGDKDAEDTSDLSECSSAQSDEEIEKELMEAINNVVPRSPRRKEFENGLDCTNSSDLDLSSKENPVNSVADDVRLYDERNEEKTDWRKLDEGNEEGYKQNRSLEGNEEVEEEQVKRMVERVETENEKPVAESRDLIGNETERRTTNLDLPSKEDKTDSINDEAKRNELDDPSNSVNSKNYAVASDEDALDVPKTPTPTPTRISMLEINLESPRNGETYISREKIVLKSLECAKKKLMAVNDDIAEVFEDEEAMSAEQKVDFHAEDIQQESEYTEHYDIATQRHLDSLTKSESLESTPLTNSSLENNESKCREAVAFAKAESASHLSLQGNDPEAEPGRLGTPPRPGTIAEREHRKWENAPPIENNPYSQENIQKRLWERQYSRRSSDIPGIHTELPKSNGADLDVVLTPHEPDIKRFGRDYYINDSRSPGNEKGRRSAVSSSSRPSSSLSQRSSSNGIADQDQQVSFQLEKFEEASLRGSLSRWTYRDPCSSPQFAINPLLLMELDVSTEPSDRDHENIDRSNETTFLRSDIPDSVERAANVTEQIEAVADNSKEAEYFDMDGRNDTESLLPANDDSLKLTSNELSRKVAYNPLYEPEKNQRSDHDSGTFSVDTNHADDNKKQDEDRWRRLWIDDDQQRSGTRNDQILSFNGKRYWTLNGCKYHTFGGIKNPFSENVEENSDEDNVKVEARDETFDMADFGKFKFQTFGGIKKSKRIDGKGIPMYRRVTLTMRSSYKRARGMRWSHSDSVLYKCGSDENVDRQSDWQSDYESDSTVEKDERKCHDVNKKRKCNNKSYKRQTMAVCRSSRRSSTSDESWQDEDARSADKTTTRKFLRDTRKAKSRLNSDNDPNYFLNTSRRKVFDGSLRRGRCQKRSSDNNESLKLEPPIVPEVVEKTFETLRDIRGKGKKKKRECCESSERKKIGVRSLTDLTIW</sequence>
<feature type="region of interest" description="Disordered" evidence="1">
    <location>
        <begin position="500"/>
        <end position="636"/>
    </location>
</feature>
<feature type="compositionally biased region" description="Basic and acidic residues" evidence="1">
    <location>
        <begin position="1054"/>
        <end position="1065"/>
    </location>
</feature>
<feature type="compositionally biased region" description="Basic and acidic residues" evidence="1">
    <location>
        <begin position="1279"/>
        <end position="1298"/>
    </location>
</feature>
<comment type="caution">
    <text evidence="2">The sequence shown here is derived from an EMBL/GenBank/DDBJ whole genome shotgun (WGS) entry which is preliminary data.</text>
</comment>
<accession>A0AAW1ADP5</accession>